<name>A0A7J6HCN6_CANSA</name>
<evidence type="ECO:0000256" key="1">
    <source>
        <dbReference type="SAM" id="MobiDB-lite"/>
    </source>
</evidence>
<dbReference type="EMBL" id="JAATIP010000015">
    <property type="protein sequence ID" value="KAF4393106.1"/>
    <property type="molecule type" value="Genomic_DNA"/>
</dbReference>
<reference evidence="2 3" key="1">
    <citation type="journal article" date="2020" name="bioRxiv">
        <title>Sequence and annotation of 42 cannabis genomes reveals extensive copy number variation in cannabinoid synthesis and pathogen resistance genes.</title>
        <authorList>
            <person name="Mckernan K.J."/>
            <person name="Helbert Y."/>
            <person name="Kane L.T."/>
            <person name="Ebling H."/>
            <person name="Zhang L."/>
            <person name="Liu B."/>
            <person name="Eaton Z."/>
            <person name="Mclaughlin S."/>
            <person name="Kingan S."/>
            <person name="Baybayan P."/>
            <person name="Concepcion G."/>
            <person name="Jordan M."/>
            <person name="Riva A."/>
            <person name="Barbazuk W."/>
            <person name="Harkins T."/>
        </authorList>
    </citation>
    <scope>NUCLEOTIDE SEQUENCE [LARGE SCALE GENOMIC DNA]</scope>
    <source>
        <strain evidence="3">cv. Jamaican Lion 4</strain>
        <tissue evidence="2">Leaf</tissue>
    </source>
</reference>
<gene>
    <name evidence="2" type="ORF">F8388_012615</name>
</gene>
<organism evidence="2 3">
    <name type="scientific">Cannabis sativa</name>
    <name type="common">Hemp</name>
    <name type="synonym">Marijuana</name>
    <dbReference type="NCBI Taxonomy" id="3483"/>
    <lineage>
        <taxon>Eukaryota</taxon>
        <taxon>Viridiplantae</taxon>
        <taxon>Streptophyta</taxon>
        <taxon>Embryophyta</taxon>
        <taxon>Tracheophyta</taxon>
        <taxon>Spermatophyta</taxon>
        <taxon>Magnoliopsida</taxon>
        <taxon>eudicotyledons</taxon>
        <taxon>Gunneridae</taxon>
        <taxon>Pentapetalae</taxon>
        <taxon>rosids</taxon>
        <taxon>fabids</taxon>
        <taxon>Rosales</taxon>
        <taxon>Cannabaceae</taxon>
        <taxon>Cannabis</taxon>
    </lineage>
</organism>
<evidence type="ECO:0000313" key="3">
    <source>
        <dbReference type="Proteomes" id="UP000525078"/>
    </source>
</evidence>
<feature type="region of interest" description="Disordered" evidence="1">
    <location>
        <begin position="14"/>
        <end position="34"/>
    </location>
</feature>
<comment type="caution">
    <text evidence="2">The sequence shown here is derived from an EMBL/GenBank/DDBJ whole genome shotgun (WGS) entry which is preliminary data.</text>
</comment>
<sequence length="282" mass="32083">MIILNRNLNKKRKIKDSENELLPKPKSGSSNPSVEAIRVMNEERKGQEIERKEQERKYNIYSIEKERCLPSKIEIERGKGSEEGLCVNATWTRQKEERGIKFGWIVFENIRTFTILPSHFKATLLMVAHFVQRESSKNSRRRMEAVELLLGVCCTLLRSKMLGTATATKILATLNDDSKYFRRRLIIMALGLRRFGLGDARTTLASLHLPLPPLILSSLHFTLLDIQNCEAINDILNIDNKATGQFVNLAKSSFYQNSVLFGGVQSRLEVPDGLACNALEEF</sequence>
<evidence type="ECO:0000313" key="2">
    <source>
        <dbReference type="EMBL" id="KAF4393106.1"/>
    </source>
</evidence>
<dbReference type="AlphaFoldDB" id="A0A7J6HCN6"/>
<accession>A0A7J6HCN6</accession>
<dbReference type="Proteomes" id="UP000525078">
    <property type="component" value="Unassembled WGS sequence"/>
</dbReference>
<protein>
    <submittedName>
        <fullName evidence="2">Uncharacterized protein</fullName>
    </submittedName>
</protein>
<proteinExistence type="predicted"/>